<dbReference type="AlphaFoldDB" id="A0A1Y6B7K0"/>
<protein>
    <recommendedName>
        <fullName evidence="3">STAS domain-containing protein</fullName>
    </recommendedName>
</protein>
<gene>
    <name evidence="1" type="ORF">SAMN06296036_102338</name>
</gene>
<dbReference type="EMBL" id="FWZT01000002">
    <property type="protein sequence ID" value="SME97128.1"/>
    <property type="molecule type" value="Genomic_DNA"/>
</dbReference>
<dbReference type="STRING" id="1513793.SAMN06296036_102338"/>
<evidence type="ECO:0008006" key="3">
    <source>
        <dbReference type="Google" id="ProtNLM"/>
    </source>
</evidence>
<proteinExistence type="predicted"/>
<dbReference type="RefSeq" id="WP_132315102.1">
    <property type="nucleotide sequence ID" value="NZ_FWZT01000002.1"/>
</dbReference>
<name>A0A1Y6B7K0_9BACT</name>
<evidence type="ECO:0000313" key="2">
    <source>
        <dbReference type="Proteomes" id="UP000192907"/>
    </source>
</evidence>
<dbReference type="OrthoDB" id="5292990at2"/>
<sequence>MFSYRHKKHGNLDIIAFDGTMNESVKECCQGLGQSMGNNVRFNFKEVDCVTSLGARFWLAFLSSFETGRKIEYEECSHEVIQQINIFPRFIGHGHILSFYGAFTCPHCGHEESILFSGDRDPEELIDSSTDQLCSECQQPTELDEDERAFFRFLDQTS</sequence>
<evidence type="ECO:0000313" key="1">
    <source>
        <dbReference type="EMBL" id="SME97128.1"/>
    </source>
</evidence>
<dbReference type="Proteomes" id="UP000192907">
    <property type="component" value="Unassembled WGS sequence"/>
</dbReference>
<reference evidence="2" key="1">
    <citation type="submission" date="2017-04" db="EMBL/GenBank/DDBJ databases">
        <authorList>
            <person name="Varghese N."/>
            <person name="Submissions S."/>
        </authorList>
    </citation>
    <scope>NUCLEOTIDE SEQUENCE [LARGE SCALE GENOMIC DNA]</scope>
    <source>
        <strain evidence="2">RKEM611</strain>
    </source>
</reference>
<accession>A0A1Y6B7K0</accession>
<keyword evidence="2" id="KW-1185">Reference proteome</keyword>
<organism evidence="1 2">
    <name type="scientific">Pseudobacteriovorax antillogorgiicola</name>
    <dbReference type="NCBI Taxonomy" id="1513793"/>
    <lineage>
        <taxon>Bacteria</taxon>
        <taxon>Pseudomonadati</taxon>
        <taxon>Bdellovibrionota</taxon>
        <taxon>Oligoflexia</taxon>
        <taxon>Oligoflexales</taxon>
        <taxon>Pseudobacteriovoracaceae</taxon>
        <taxon>Pseudobacteriovorax</taxon>
    </lineage>
</organism>